<reference evidence="2" key="1">
    <citation type="submission" date="2023-10" db="EMBL/GenBank/DDBJ databases">
        <authorList>
            <person name="Domelevo Entfellner J.-B."/>
        </authorList>
    </citation>
    <scope>NUCLEOTIDE SEQUENCE</scope>
</reference>
<name>A0AA86SVR1_9FABA</name>
<dbReference type="InterPro" id="IPR002737">
    <property type="entry name" value="MEMO1_fam"/>
</dbReference>
<evidence type="ECO:0000313" key="3">
    <source>
        <dbReference type="Proteomes" id="UP001189624"/>
    </source>
</evidence>
<dbReference type="Gene3D" id="3.40.830.10">
    <property type="entry name" value="LigB-like"/>
    <property type="match status" value="1"/>
</dbReference>
<gene>
    <name evidence="2" type="ORF">AYBTSS11_LOCUS25756</name>
</gene>
<keyword evidence="3" id="KW-1185">Reference proteome</keyword>
<organism evidence="2 3">
    <name type="scientific">Sphenostylis stenocarpa</name>
    <dbReference type="NCBI Taxonomy" id="92480"/>
    <lineage>
        <taxon>Eukaryota</taxon>
        <taxon>Viridiplantae</taxon>
        <taxon>Streptophyta</taxon>
        <taxon>Embryophyta</taxon>
        <taxon>Tracheophyta</taxon>
        <taxon>Spermatophyta</taxon>
        <taxon>Magnoliopsida</taxon>
        <taxon>eudicotyledons</taxon>
        <taxon>Gunneridae</taxon>
        <taxon>Pentapetalae</taxon>
        <taxon>rosids</taxon>
        <taxon>fabids</taxon>
        <taxon>Fabales</taxon>
        <taxon>Fabaceae</taxon>
        <taxon>Papilionoideae</taxon>
        <taxon>50 kb inversion clade</taxon>
        <taxon>NPAAA clade</taxon>
        <taxon>indigoferoid/millettioid clade</taxon>
        <taxon>Phaseoleae</taxon>
        <taxon>Sphenostylis</taxon>
    </lineage>
</organism>
<protein>
    <submittedName>
        <fullName evidence="2">Uncharacterized protein</fullName>
    </submittedName>
</protein>
<evidence type="ECO:0000313" key="2">
    <source>
        <dbReference type="EMBL" id="CAJ1973692.1"/>
    </source>
</evidence>
<dbReference type="PANTHER" id="PTHR11060">
    <property type="entry name" value="PROTEIN MEMO1"/>
    <property type="match status" value="1"/>
</dbReference>
<proteinExistence type="inferred from homology"/>
<dbReference type="NCBIfam" id="TIGR04336">
    <property type="entry name" value="AmmeMemoSam_B"/>
    <property type="match status" value="1"/>
</dbReference>
<dbReference type="EMBL" id="OY731406">
    <property type="protein sequence ID" value="CAJ1973692.1"/>
    <property type="molecule type" value="Genomic_DNA"/>
</dbReference>
<accession>A0AA86SVR1</accession>
<evidence type="ECO:0000256" key="1">
    <source>
        <dbReference type="ARBA" id="ARBA00006315"/>
    </source>
</evidence>
<sequence length="100" mass="11425">MPYNKEYGPIHRYIEALDKLGRDVMQTGDPDKFKQYLSKYKNTICGCHPISVYMQMLKNCSTKIKIEFLRYEQLNQCKSARDSSVSYASAVAKIDGSSSV</sequence>
<dbReference type="Pfam" id="PF01875">
    <property type="entry name" value="Memo"/>
    <property type="match status" value="1"/>
</dbReference>
<dbReference type="Gramene" id="rna-AYBTSS11_LOCUS25756">
    <property type="protein sequence ID" value="CAJ1973692.1"/>
    <property type="gene ID" value="gene-AYBTSS11_LOCUS25756"/>
</dbReference>
<dbReference type="Proteomes" id="UP001189624">
    <property type="component" value="Chromosome 9"/>
</dbReference>
<comment type="similarity">
    <text evidence="1">Belongs to the MEMO1 family.</text>
</comment>
<dbReference type="PANTHER" id="PTHR11060:SF0">
    <property type="entry name" value="PROTEIN MEMO1"/>
    <property type="match status" value="1"/>
</dbReference>
<dbReference type="AlphaFoldDB" id="A0AA86SVR1"/>